<keyword evidence="2" id="KW-1185">Reference proteome</keyword>
<dbReference type="eggNOG" id="ENOG503188J">
    <property type="taxonomic scope" value="Bacteria"/>
</dbReference>
<dbReference type="RefSeq" id="WP_015924888.1">
    <property type="nucleotide sequence ID" value="NC_011898.1"/>
</dbReference>
<dbReference type="Proteomes" id="UP000001349">
    <property type="component" value="Chromosome"/>
</dbReference>
<dbReference type="KEGG" id="cce:Ccel_1388"/>
<dbReference type="AlphaFoldDB" id="B8I1E4"/>
<sequence length="179" mass="19694">MFEKRTKQPIEVVDITSPTMNSMLGRYFIGQTNILNFGNKYDAWGGIINPNDSGVNLYIDLFTISNFSSQNFTAEIWLNANTPIKATVSSTVTPSNQAMSPPPRPKAIMEYADFLTEPLMKGVNIFGRIVARNSTLVSDSHNGSIIIGPGGSFSILMKSPGQQSISGTIVLTWWEEKIQ</sequence>
<organism evidence="1 2">
    <name type="scientific">Ruminiclostridium cellulolyticum (strain ATCC 35319 / DSM 5812 / JCM 6584 / H10)</name>
    <name type="common">Clostridium cellulolyticum</name>
    <dbReference type="NCBI Taxonomy" id="394503"/>
    <lineage>
        <taxon>Bacteria</taxon>
        <taxon>Bacillati</taxon>
        <taxon>Bacillota</taxon>
        <taxon>Clostridia</taxon>
        <taxon>Eubacteriales</taxon>
        <taxon>Oscillospiraceae</taxon>
        <taxon>Ruminiclostridium</taxon>
    </lineage>
</organism>
<evidence type="ECO:0000313" key="2">
    <source>
        <dbReference type="Proteomes" id="UP000001349"/>
    </source>
</evidence>
<dbReference type="OrthoDB" id="2858798at2"/>
<dbReference type="InterPro" id="IPR046141">
    <property type="entry name" value="DUF6143"/>
</dbReference>
<dbReference type="STRING" id="394503.Ccel_1388"/>
<proteinExistence type="predicted"/>
<accession>B8I1E4</accession>
<gene>
    <name evidence="1" type="ordered locus">Ccel_1388</name>
</gene>
<name>B8I1E4_RUMCH</name>
<dbReference type="Pfam" id="PF19640">
    <property type="entry name" value="DUF6143"/>
    <property type="match status" value="1"/>
</dbReference>
<dbReference type="EMBL" id="CP001348">
    <property type="protein sequence ID" value="ACL75742.1"/>
    <property type="molecule type" value="Genomic_DNA"/>
</dbReference>
<evidence type="ECO:0000313" key="1">
    <source>
        <dbReference type="EMBL" id="ACL75742.1"/>
    </source>
</evidence>
<dbReference type="HOGENOM" id="CLU_123771_0_0_9"/>
<reference evidence="1 2" key="1">
    <citation type="submission" date="2009-01" db="EMBL/GenBank/DDBJ databases">
        <title>Complete sequence of Clostridium cellulolyticum H10.</title>
        <authorList>
            <consortium name="US DOE Joint Genome Institute"/>
            <person name="Lucas S."/>
            <person name="Copeland A."/>
            <person name="Lapidus A."/>
            <person name="Glavina del Rio T."/>
            <person name="Dalin E."/>
            <person name="Tice H."/>
            <person name="Bruce D."/>
            <person name="Goodwin L."/>
            <person name="Pitluck S."/>
            <person name="Chertkov O."/>
            <person name="Saunders E."/>
            <person name="Brettin T."/>
            <person name="Detter J.C."/>
            <person name="Han C."/>
            <person name="Larimer F."/>
            <person name="Land M."/>
            <person name="Hauser L."/>
            <person name="Kyrpides N."/>
            <person name="Ivanova N."/>
            <person name="Zhou J."/>
            <person name="Richardson P."/>
        </authorList>
    </citation>
    <scope>NUCLEOTIDE SEQUENCE [LARGE SCALE GENOMIC DNA]</scope>
    <source>
        <strain evidence="2">ATCC 35319 / DSM 5812 / JCM 6584 / H10</strain>
    </source>
</reference>
<protein>
    <submittedName>
        <fullName evidence="1">Uncharacterized protein</fullName>
    </submittedName>
</protein>